<feature type="region of interest" description="Disordered" evidence="1">
    <location>
        <begin position="1"/>
        <end position="28"/>
    </location>
</feature>
<keyword evidence="3" id="KW-1185">Reference proteome</keyword>
<dbReference type="AlphaFoldDB" id="A0A484LCZ5"/>
<name>A0A484LCZ5_9ASTE</name>
<evidence type="ECO:0000256" key="1">
    <source>
        <dbReference type="SAM" id="MobiDB-lite"/>
    </source>
</evidence>
<feature type="region of interest" description="Disordered" evidence="1">
    <location>
        <begin position="120"/>
        <end position="208"/>
    </location>
</feature>
<dbReference type="EMBL" id="OOIL02001316">
    <property type="protein sequence ID" value="VFQ74076.1"/>
    <property type="molecule type" value="Genomic_DNA"/>
</dbReference>
<evidence type="ECO:0000313" key="3">
    <source>
        <dbReference type="Proteomes" id="UP000595140"/>
    </source>
</evidence>
<evidence type="ECO:0000313" key="2">
    <source>
        <dbReference type="EMBL" id="VFQ74076.1"/>
    </source>
</evidence>
<organism evidence="2 3">
    <name type="scientific">Cuscuta campestris</name>
    <dbReference type="NCBI Taxonomy" id="132261"/>
    <lineage>
        <taxon>Eukaryota</taxon>
        <taxon>Viridiplantae</taxon>
        <taxon>Streptophyta</taxon>
        <taxon>Embryophyta</taxon>
        <taxon>Tracheophyta</taxon>
        <taxon>Spermatophyta</taxon>
        <taxon>Magnoliopsida</taxon>
        <taxon>eudicotyledons</taxon>
        <taxon>Gunneridae</taxon>
        <taxon>Pentapetalae</taxon>
        <taxon>asterids</taxon>
        <taxon>lamiids</taxon>
        <taxon>Solanales</taxon>
        <taxon>Convolvulaceae</taxon>
        <taxon>Cuscuteae</taxon>
        <taxon>Cuscuta</taxon>
        <taxon>Cuscuta subgen. Grammica</taxon>
        <taxon>Cuscuta sect. Cleistogrammica</taxon>
    </lineage>
</organism>
<dbReference type="Proteomes" id="UP000595140">
    <property type="component" value="Unassembled WGS sequence"/>
</dbReference>
<protein>
    <submittedName>
        <fullName evidence="2">Uncharacterized protein</fullName>
    </submittedName>
</protein>
<sequence length="208" mass="21542">MSKIFSQTGTSSSLLYSSSTSAATSARTRNGAGAGLVFAATDGSGGGSGPAAFIQPFPFLEKRKKPAPARTADPLGFCMGLGTACSPPREPPPVPRDFLPVHPPARRPLRFRWRPGARVPEPGLLRGPPGMWLDKNQRPAEEEHAGAAPPSLKMGISDLRTGVLGMKDNCDGGGSGGNGDGEMERGGCSSQLMRGSDEEENGGGTKHS</sequence>
<proteinExistence type="predicted"/>
<accession>A0A484LCZ5</accession>
<feature type="compositionally biased region" description="Basic and acidic residues" evidence="1">
    <location>
        <begin position="135"/>
        <end position="145"/>
    </location>
</feature>
<reference evidence="2 3" key="1">
    <citation type="submission" date="2018-04" db="EMBL/GenBank/DDBJ databases">
        <authorList>
            <person name="Vogel A."/>
        </authorList>
    </citation>
    <scope>NUCLEOTIDE SEQUENCE [LARGE SCALE GENOMIC DNA]</scope>
</reference>
<feature type="compositionally biased region" description="Gly residues" evidence="1">
    <location>
        <begin position="171"/>
        <end position="180"/>
    </location>
</feature>
<gene>
    <name evidence="2" type="ORF">CCAM_LOCUS15852</name>
</gene>